<dbReference type="RefSeq" id="WP_390298538.1">
    <property type="nucleotide sequence ID" value="NZ_JBHULI010000003.1"/>
</dbReference>
<evidence type="ECO:0000313" key="2">
    <source>
        <dbReference type="Proteomes" id="UP001597460"/>
    </source>
</evidence>
<organism evidence="1 2">
    <name type="scientific">Gracilimonas halophila</name>
    <dbReference type="NCBI Taxonomy" id="1834464"/>
    <lineage>
        <taxon>Bacteria</taxon>
        <taxon>Pseudomonadati</taxon>
        <taxon>Balneolota</taxon>
        <taxon>Balneolia</taxon>
        <taxon>Balneolales</taxon>
        <taxon>Balneolaceae</taxon>
        <taxon>Gracilimonas</taxon>
    </lineage>
</organism>
<protein>
    <submittedName>
        <fullName evidence="1">Uncharacterized protein</fullName>
    </submittedName>
</protein>
<dbReference type="Proteomes" id="UP001597460">
    <property type="component" value="Unassembled WGS sequence"/>
</dbReference>
<dbReference type="EMBL" id="JBHULI010000003">
    <property type="protein sequence ID" value="MFD2531455.1"/>
    <property type="molecule type" value="Genomic_DNA"/>
</dbReference>
<comment type="caution">
    <text evidence="1">The sequence shown here is derived from an EMBL/GenBank/DDBJ whole genome shotgun (WGS) entry which is preliminary data.</text>
</comment>
<accession>A0ABW5JGI5</accession>
<keyword evidence="2" id="KW-1185">Reference proteome</keyword>
<name>A0ABW5JGI5_9BACT</name>
<gene>
    <name evidence="1" type="ORF">ACFSVN_03240</name>
</gene>
<reference evidence="2" key="1">
    <citation type="journal article" date="2019" name="Int. J. Syst. Evol. Microbiol.">
        <title>The Global Catalogue of Microorganisms (GCM) 10K type strain sequencing project: providing services to taxonomists for standard genome sequencing and annotation.</title>
        <authorList>
            <consortium name="The Broad Institute Genomics Platform"/>
            <consortium name="The Broad Institute Genome Sequencing Center for Infectious Disease"/>
            <person name="Wu L."/>
            <person name="Ma J."/>
        </authorList>
    </citation>
    <scope>NUCLEOTIDE SEQUENCE [LARGE SCALE GENOMIC DNA]</scope>
    <source>
        <strain evidence="2">KCTC 52042</strain>
    </source>
</reference>
<proteinExistence type="predicted"/>
<sequence>MTKKDLINTIQFIHNYARGRLRKNEAEKLWKEFMKEPELLKALEIEVCLLKIFDDIN</sequence>
<evidence type="ECO:0000313" key="1">
    <source>
        <dbReference type="EMBL" id="MFD2531455.1"/>
    </source>
</evidence>